<reference evidence="2 3" key="1">
    <citation type="submission" date="2020-03" db="EMBL/GenBank/DDBJ databases">
        <title>Draft genome sequence of environmentally isolated cultures.</title>
        <authorList>
            <person name="Wilson H.S."/>
            <person name="De Leon M.E."/>
        </authorList>
    </citation>
    <scope>NUCLEOTIDE SEQUENCE [LARGE SCALE GENOMIC DNA]</scope>
    <source>
        <strain evidence="2 3">HSC-31F16</strain>
    </source>
</reference>
<sequence length="75" mass="7744">MASLTRPEARTSYMGASRLGLALGGGAGGWLYDFAQRQHQAGLPWLLLAAAGALTFIALTRQFGAAAPRAAKQAA</sequence>
<keyword evidence="1" id="KW-0812">Transmembrane</keyword>
<keyword evidence="3" id="KW-1185">Reference proteome</keyword>
<keyword evidence="1" id="KW-0472">Membrane</keyword>
<feature type="transmembrane region" description="Helical" evidence="1">
    <location>
        <begin position="12"/>
        <end position="31"/>
    </location>
</feature>
<keyword evidence="1" id="KW-1133">Transmembrane helix</keyword>
<proteinExistence type="predicted"/>
<dbReference type="Proteomes" id="UP001515641">
    <property type="component" value="Unassembled WGS sequence"/>
</dbReference>
<evidence type="ECO:0000256" key="1">
    <source>
        <dbReference type="SAM" id="Phobius"/>
    </source>
</evidence>
<dbReference type="EMBL" id="JAAOMA010000002">
    <property type="protein sequence ID" value="NHR03982.1"/>
    <property type="molecule type" value="Genomic_DNA"/>
</dbReference>
<feature type="transmembrane region" description="Helical" evidence="1">
    <location>
        <begin position="43"/>
        <end position="60"/>
    </location>
</feature>
<comment type="caution">
    <text evidence="2">The sequence shown here is derived from an EMBL/GenBank/DDBJ whole genome shotgun (WGS) entry which is preliminary data.</text>
</comment>
<evidence type="ECO:0008006" key="4">
    <source>
        <dbReference type="Google" id="ProtNLM"/>
    </source>
</evidence>
<accession>A0ABX0KWU4</accession>
<organism evidence="2 3">
    <name type="scientific">Chromobacterium fluminis</name>
    <dbReference type="NCBI Taxonomy" id="3044269"/>
    <lineage>
        <taxon>Bacteria</taxon>
        <taxon>Pseudomonadati</taxon>
        <taxon>Pseudomonadota</taxon>
        <taxon>Betaproteobacteria</taxon>
        <taxon>Neisseriales</taxon>
        <taxon>Chromobacteriaceae</taxon>
        <taxon>Chromobacterium</taxon>
    </lineage>
</organism>
<protein>
    <recommendedName>
        <fullName evidence="4">Major facilitator superfamily (MFS) profile domain-containing protein</fullName>
    </recommendedName>
</protein>
<evidence type="ECO:0000313" key="3">
    <source>
        <dbReference type="Proteomes" id="UP001515641"/>
    </source>
</evidence>
<evidence type="ECO:0000313" key="2">
    <source>
        <dbReference type="EMBL" id="NHR03982.1"/>
    </source>
</evidence>
<gene>
    <name evidence="2" type="ORF">HA052_02120</name>
</gene>
<name>A0ABX0KWU4_9NEIS</name>
<dbReference type="RefSeq" id="WP_166450591.1">
    <property type="nucleotide sequence ID" value="NZ_JAAOMA010000002.1"/>
</dbReference>